<evidence type="ECO:0000313" key="1">
    <source>
        <dbReference type="EMBL" id="OMJ28413.1"/>
    </source>
</evidence>
<protein>
    <submittedName>
        <fullName evidence="1">Uncharacterized protein</fullName>
    </submittedName>
</protein>
<accession>A0A1R1YNF1</accession>
<reference evidence="2" key="1">
    <citation type="submission" date="2017-01" db="EMBL/GenBank/DDBJ databases">
        <authorList>
            <person name="Wang Y."/>
            <person name="White M."/>
            <person name="Kvist S."/>
            <person name="Moncalvo J.-M."/>
        </authorList>
    </citation>
    <scope>NUCLEOTIDE SEQUENCE [LARGE SCALE GENOMIC DNA]</scope>
    <source>
        <strain evidence="2">ID-206-W2</strain>
    </source>
</reference>
<keyword evidence="2" id="KW-1185">Reference proteome</keyword>
<proteinExistence type="predicted"/>
<dbReference type="OrthoDB" id="8124016at2759"/>
<dbReference type="EMBL" id="LSSM01000600">
    <property type="protein sequence ID" value="OMJ28413.1"/>
    <property type="molecule type" value="Genomic_DNA"/>
</dbReference>
<comment type="caution">
    <text evidence="1">The sequence shown here is derived from an EMBL/GenBank/DDBJ whole genome shotgun (WGS) entry which is preliminary data.</text>
</comment>
<organism evidence="1 2">
    <name type="scientific">Smittium culicis</name>
    <dbReference type="NCBI Taxonomy" id="133412"/>
    <lineage>
        <taxon>Eukaryota</taxon>
        <taxon>Fungi</taxon>
        <taxon>Fungi incertae sedis</taxon>
        <taxon>Zoopagomycota</taxon>
        <taxon>Kickxellomycotina</taxon>
        <taxon>Harpellomycetes</taxon>
        <taxon>Harpellales</taxon>
        <taxon>Legeriomycetaceae</taxon>
        <taxon>Smittium</taxon>
    </lineage>
</organism>
<sequence length="79" mass="9275">MKDFSVIEWENVSENAYENLDINQIFSENFEVLTEKIPDSDDQYILINGYKDAVSKILQNYIKSDQGNEFCLIMDTQTR</sequence>
<dbReference type="Proteomes" id="UP000187429">
    <property type="component" value="Unassembled WGS sequence"/>
</dbReference>
<name>A0A1R1YNF1_9FUNG</name>
<evidence type="ECO:0000313" key="2">
    <source>
        <dbReference type="Proteomes" id="UP000187429"/>
    </source>
</evidence>
<gene>
    <name evidence="1" type="ORF">AYI69_g2115</name>
</gene>
<dbReference type="AlphaFoldDB" id="A0A1R1YNF1"/>